<dbReference type="PANTHER" id="PTHR30290:SF9">
    <property type="entry name" value="OLIGOPEPTIDE-BINDING PROTEIN APPA"/>
    <property type="match status" value="1"/>
</dbReference>
<dbReference type="InterPro" id="IPR039424">
    <property type="entry name" value="SBP_5"/>
</dbReference>
<dbReference type="GO" id="GO:1904680">
    <property type="term" value="F:peptide transmembrane transporter activity"/>
    <property type="evidence" value="ECO:0007669"/>
    <property type="project" value="TreeGrafter"/>
</dbReference>
<dbReference type="EMBL" id="BART01019624">
    <property type="protein sequence ID" value="GAG94176.1"/>
    <property type="molecule type" value="Genomic_DNA"/>
</dbReference>
<comment type="similarity">
    <text evidence="1">Belongs to the bacterial solute-binding protein 5 family.</text>
</comment>
<reference evidence="5" key="1">
    <citation type="journal article" date="2014" name="Front. Microbiol.">
        <title>High frequency of phylogenetically diverse reductive dehalogenase-homologous genes in deep subseafloor sedimentary metagenomes.</title>
        <authorList>
            <person name="Kawai M."/>
            <person name="Futagami T."/>
            <person name="Toyoda A."/>
            <person name="Takaki Y."/>
            <person name="Nishi S."/>
            <person name="Hori S."/>
            <person name="Arai W."/>
            <person name="Tsubouchi T."/>
            <person name="Morono Y."/>
            <person name="Uchiyama I."/>
            <person name="Ito T."/>
            <person name="Fujiyama A."/>
            <person name="Inagaki F."/>
            <person name="Takami H."/>
        </authorList>
    </citation>
    <scope>NUCLEOTIDE SEQUENCE</scope>
    <source>
        <strain evidence="5">Expedition CK06-06</strain>
    </source>
</reference>
<gene>
    <name evidence="5" type="ORF">S01H4_36668</name>
</gene>
<sequence>RPGYLYIGWNQKTPFFADRRVRLAMTHLVDREMIIEHLMGGLGRIVTGPFYILGKQYDSTIEPWPYDPERAKELLDEAGWRDTDGDGIRDKDGVTFKFNFMIVSGYVVVEQLAKLLKDEMAKVGIDLRPDPYEWSVFEERLNTRSFDATMLAFGGEVLYDPYQTWHSSQIAGRGSNRIGFANAEADAIIEEARRTLDESVRNELYRRFHRILHQEQPYTFLRARPSMRFLDKRFKNVKIHKLGLDPTEWYVPKEKQRYK</sequence>
<evidence type="ECO:0000256" key="2">
    <source>
        <dbReference type="ARBA" id="ARBA00022448"/>
    </source>
</evidence>
<dbReference type="GO" id="GO:0015833">
    <property type="term" value="P:peptide transport"/>
    <property type="evidence" value="ECO:0007669"/>
    <property type="project" value="TreeGrafter"/>
</dbReference>
<dbReference type="AlphaFoldDB" id="X1DCL6"/>
<keyword evidence="2" id="KW-0813">Transport</keyword>
<feature type="non-terminal residue" evidence="5">
    <location>
        <position position="1"/>
    </location>
</feature>
<proteinExistence type="inferred from homology"/>
<evidence type="ECO:0000313" key="5">
    <source>
        <dbReference type="EMBL" id="GAG94176.1"/>
    </source>
</evidence>
<keyword evidence="3" id="KW-0732">Signal</keyword>
<accession>X1DCL6</accession>
<dbReference type="InterPro" id="IPR000914">
    <property type="entry name" value="SBP_5_dom"/>
</dbReference>
<evidence type="ECO:0000259" key="4">
    <source>
        <dbReference type="Pfam" id="PF00496"/>
    </source>
</evidence>
<dbReference type="Gene3D" id="3.10.105.10">
    <property type="entry name" value="Dipeptide-binding Protein, Domain 3"/>
    <property type="match status" value="1"/>
</dbReference>
<evidence type="ECO:0000256" key="3">
    <source>
        <dbReference type="ARBA" id="ARBA00022729"/>
    </source>
</evidence>
<dbReference type="SUPFAM" id="SSF53850">
    <property type="entry name" value="Periplasmic binding protein-like II"/>
    <property type="match status" value="1"/>
</dbReference>
<name>X1DCL6_9ZZZZ</name>
<dbReference type="Pfam" id="PF00496">
    <property type="entry name" value="SBP_bac_5"/>
    <property type="match status" value="1"/>
</dbReference>
<dbReference type="Gene3D" id="3.40.190.10">
    <property type="entry name" value="Periplasmic binding protein-like II"/>
    <property type="match status" value="1"/>
</dbReference>
<dbReference type="PANTHER" id="PTHR30290">
    <property type="entry name" value="PERIPLASMIC BINDING COMPONENT OF ABC TRANSPORTER"/>
    <property type="match status" value="1"/>
</dbReference>
<protein>
    <recommendedName>
        <fullName evidence="4">Solute-binding protein family 5 domain-containing protein</fullName>
    </recommendedName>
</protein>
<feature type="domain" description="Solute-binding protein family 5" evidence="4">
    <location>
        <begin position="3"/>
        <end position="166"/>
    </location>
</feature>
<organism evidence="5">
    <name type="scientific">marine sediment metagenome</name>
    <dbReference type="NCBI Taxonomy" id="412755"/>
    <lineage>
        <taxon>unclassified sequences</taxon>
        <taxon>metagenomes</taxon>
        <taxon>ecological metagenomes</taxon>
    </lineage>
</organism>
<evidence type="ECO:0000256" key="1">
    <source>
        <dbReference type="ARBA" id="ARBA00005695"/>
    </source>
</evidence>
<comment type="caution">
    <text evidence="5">The sequence shown here is derived from an EMBL/GenBank/DDBJ whole genome shotgun (WGS) entry which is preliminary data.</text>
</comment>